<dbReference type="InterPro" id="IPR006058">
    <property type="entry name" value="2Fe2S_fd_BS"/>
</dbReference>
<dbReference type="GO" id="GO:0051537">
    <property type="term" value="F:2 iron, 2 sulfur cluster binding"/>
    <property type="evidence" value="ECO:0007669"/>
    <property type="project" value="InterPro"/>
</dbReference>
<dbReference type="SMART" id="SM01008">
    <property type="entry name" value="Ald_Xan_dh_C"/>
    <property type="match status" value="1"/>
</dbReference>
<dbReference type="Pfam" id="PF00111">
    <property type="entry name" value="Fer2"/>
    <property type="match status" value="1"/>
</dbReference>
<comment type="caution">
    <text evidence="7">The sequence shown here is derived from an EMBL/GenBank/DDBJ whole genome shotgun (WGS) entry which is preliminary data.</text>
</comment>
<dbReference type="InterPro" id="IPR008274">
    <property type="entry name" value="AldOxase/xan_DH_MoCoBD1"/>
</dbReference>
<dbReference type="InterPro" id="IPR012675">
    <property type="entry name" value="Beta-grasp_dom_sf"/>
</dbReference>
<evidence type="ECO:0000313" key="7">
    <source>
        <dbReference type="EMBL" id="TQF05221.1"/>
    </source>
</evidence>
<keyword evidence="3" id="KW-0560">Oxidoreductase</keyword>
<dbReference type="CDD" id="cd00207">
    <property type="entry name" value="fer2"/>
    <property type="match status" value="1"/>
</dbReference>
<dbReference type="InterPro" id="IPR046867">
    <property type="entry name" value="AldOxase/xan_DH_MoCoBD2"/>
</dbReference>
<dbReference type="AlphaFoldDB" id="A0A540W873"/>
<dbReference type="EMBL" id="VIGB01000003">
    <property type="protein sequence ID" value="TQF05221.1"/>
    <property type="molecule type" value="Genomic_DNA"/>
</dbReference>
<feature type="domain" description="2Fe-2S ferredoxin-type" evidence="6">
    <location>
        <begin position="19"/>
        <end position="96"/>
    </location>
</feature>
<dbReference type="Proteomes" id="UP000319103">
    <property type="component" value="Unassembled WGS sequence"/>
</dbReference>
<dbReference type="OrthoDB" id="9758509at2"/>
<dbReference type="InterPro" id="IPR036010">
    <property type="entry name" value="2Fe-2S_ferredoxin-like_sf"/>
</dbReference>
<dbReference type="Gene3D" id="1.10.150.120">
    <property type="entry name" value="[2Fe-2S]-binding domain"/>
    <property type="match status" value="1"/>
</dbReference>
<dbReference type="SUPFAM" id="SSF47741">
    <property type="entry name" value="CO dehydrogenase ISP C-domain like"/>
    <property type="match status" value="1"/>
</dbReference>
<dbReference type="Pfam" id="PF01315">
    <property type="entry name" value="Ald_Xan_dh_C"/>
    <property type="match status" value="1"/>
</dbReference>
<dbReference type="PIRSF" id="PIRSF000127">
    <property type="entry name" value="Xanthine_DH"/>
    <property type="match status" value="1"/>
</dbReference>
<keyword evidence="2" id="KW-0479">Metal-binding</keyword>
<keyword evidence="4" id="KW-0408">Iron</keyword>
<dbReference type="Pfam" id="PF02738">
    <property type="entry name" value="MoCoBD_1"/>
    <property type="match status" value="1"/>
</dbReference>
<dbReference type="Gene3D" id="3.10.20.30">
    <property type="match status" value="1"/>
</dbReference>
<evidence type="ECO:0000313" key="8">
    <source>
        <dbReference type="Proteomes" id="UP000319103"/>
    </source>
</evidence>
<feature type="compositionally biased region" description="Low complexity" evidence="5">
    <location>
        <begin position="352"/>
        <end position="371"/>
    </location>
</feature>
<feature type="compositionally biased region" description="Basic and acidic residues" evidence="5">
    <location>
        <begin position="413"/>
        <end position="422"/>
    </location>
</feature>
<feature type="compositionally biased region" description="Basic residues" evidence="5">
    <location>
        <begin position="372"/>
        <end position="382"/>
    </location>
</feature>
<feature type="compositionally biased region" description="Low complexity" evidence="5">
    <location>
        <begin position="182"/>
        <end position="200"/>
    </location>
</feature>
<evidence type="ECO:0000256" key="2">
    <source>
        <dbReference type="ARBA" id="ARBA00022723"/>
    </source>
</evidence>
<dbReference type="Pfam" id="PF01799">
    <property type="entry name" value="Fer2_2"/>
    <property type="match status" value="1"/>
</dbReference>
<sequence>MATEPTMHPAQPGDGRPTASYTLRVNGFERPVTDAWIGESLLHVLRERLGLAGAKNGCEQGECGACSVQVDGQLVAGCLVPAALAADSEIATVEGLSAGGAASDVQQALADSGAVQCGYCTPGMAMAVHDLLQRNHRPSEMEARQALCGNLCRCTGYRSALAAVQTVADQRAALLVEAEATAEAADEASGPPADTTEPAAQEPPAPEGAVAQALDLPVYQDAWSGTAAAGEVPIFEADGDWIAAEEAVPTTAGGLGTIPAQGYPGYDTAGYAPGTGYDAASGYEPTPVHGTAVPTFDTTPRRAPRTSPPPRTAPPPRRSTPPRPRAPRTTRPRRTASRTRTAATRPRRSTRPTRTPRCPTRAPPTTRSATRPPRRTASRRPPPRSTARSTRPPPARPRPAPRPRPPPPRGRPRMTDQLDRPAESAPAPAPAHGLGSSPLRTDALPKALGIYPYAADLWAEGLLWGAVLRSPHPHARIVAIDTSAALAIPGVHAVVTAADLPAQPTEADRPVLAAEVVRHHGEPVAAVAADHPDTARLAAASILVEYQLLEPLTDPEQAFNGPALHPNGNLLRHLPLRHGDQELVGEVVVEGLYQVGRQDPAPIGTEAGLAVPRPDGGVELHLSSTDPHGDRDRVAARLGLEPDRVRLVVTGVPGASADREELSFQVTLALLALRSGRPVKMVLTREESFQAHSGRHPALLRYRHHADAQGTLVKVEAQILLDGGAYADVSAEVLGAATAFAAGPYVCPNVSVDAWAVRTNNPPAGRMRGEGALQSCFAHESQMDLLAARLGLDPLEIRRRNAMTTGDSLPTGQAVTCPAPVGPLLEALDEVPLPALPLDDPDTAWLLPGGPGGAGDPAAVRRGIGYAVGMVHMLGAEGADEVSTATVRVSGDHATVICAAVDAGQGFATLARQIVQSVLGVSEVYVAPVDSDQTIAGPSARGRHTWVSGGAVEKAALMVRHQLLQPIAADFGMSVELLSIAEGKITSYDGVLGMPVGEALEGKELWATAQCRPHPTEPLDEAGQGDAFVSIAFCAMRAVVDVDIELGAVRVVDVTVAQDVGRALNPGQIEDRIEAAVAHGVGAALLEDLRTTAGVPHDLSLTGYRLPTSLDTPEVRIAKLVEERDVVATFGAKAVSAVPAVVAPAAVAAAVRAATNLPVGRLPILAQDAVVG</sequence>
<feature type="region of interest" description="Disordered" evidence="5">
    <location>
        <begin position="282"/>
        <end position="438"/>
    </location>
</feature>
<dbReference type="PROSITE" id="PS51085">
    <property type="entry name" value="2FE2S_FER_2"/>
    <property type="match status" value="1"/>
</dbReference>
<dbReference type="InterPro" id="IPR037165">
    <property type="entry name" value="AldOxase/xan_DH_Mopterin-bd_sf"/>
</dbReference>
<dbReference type="Gene3D" id="3.30.365.10">
    <property type="entry name" value="Aldehyde oxidase/xanthine dehydrogenase, molybdopterin binding domain"/>
    <property type="match status" value="4"/>
</dbReference>
<dbReference type="SUPFAM" id="SSF56003">
    <property type="entry name" value="Molybdenum cofactor-binding domain"/>
    <property type="match status" value="1"/>
</dbReference>
<dbReference type="InterPro" id="IPR002888">
    <property type="entry name" value="2Fe-2S-bd"/>
</dbReference>
<dbReference type="PROSITE" id="PS00197">
    <property type="entry name" value="2FE2S_FER_1"/>
    <property type="match status" value="1"/>
</dbReference>
<reference evidence="7 8" key="1">
    <citation type="submission" date="2019-06" db="EMBL/GenBank/DDBJ databases">
        <title>Description of Kitasatospora acidophila sp. nov. isolated from pine grove soil, and reclassification of Streptomyces novaecaesareae to Kitasatospora novaeceasareae comb. nov.</title>
        <authorList>
            <person name="Kim M.J."/>
        </authorList>
    </citation>
    <scope>NUCLEOTIDE SEQUENCE [LARGE SCALE GENOMIC DNA]</scope>
    <source>
        <strain evidence="7 8">MMS16-CNU292</strain>
    </source>
</reference>
<comment type="similarity">
    <text evidence="1">Belongs to the xanthine dehydrogenase family.</text>
</comment>
<dbReference type="SUPFAM" id="SSF54292">
    <property type="entry name" value="2Fe-2S ferredoxin-like"/>
    <property type="match status" value="1"/>
</dbReference>
<evidence type="ECO:0000256" key="5">
    <source>
        <dbReference type="SAM" id="MobiDB-lite"/>
    </source>
</evidence>
<feature type="compositionally biased region" description="Pro residues" evidence="5">
    <location>
        <begin position="306"/>
        <end position="324"/>
    </location>
</feature>
<proteinExistence type="inferred from homology"/>
<dbReference type="SUPFAM" id="SSF54665">
    <property type="entry name" value="CO dehydrogenase molybdoprotein N-domain-like"/>
    <property type="match status" value="1"/>
</dbReference>
<evidence type="ECO:0000256" key="3">
    <source>
        <dbReference type="ARBA" id="ARBA00023002"/>
    </source>
</evidence>
<keyword evidence="8" id="KW-1185">Reference proteome</keyword>
<accession>A0A540W873</accession>
<feature type="region of interest" description="Disordered" evidence="5">
    <location>
        <begin position="182"/>
        <end position="207"/>
    </location>
</feature>
<dbReference type="InterPro" id="IPR000674">
    <property type="entry name" value="Ald_Oxase/Xan_DH_a/b"/>
</dbReference>
<gene>
    <name evidence="7" type="ORF">E6W39_27005</name>
</gene>
<evidence type="ECO:0000256" key="4">
    <source>
        <dbReference type="ARBA" id="ARBA00023004"/>
    </source>
</evidence>
<dbReference type="InterPro" id="IPR036884">
    <property type="entry name" value="2Fe-2S-bd_dom_sf"/>
</dbReference>
<organism evidence="7 8">
    <name type="scientific">Kitasatospora acidiphila</name>
    <dbReference type="NCBI Taxonomy" id="2567942"/>
    <lineage>
        <taxon>Bacteria</taxon>
        <taxon>Bacillati</taxon>
        <taxon>Actinomycetota</taxon>
        <taxon>Actinomycetes</taxon>
        <taxon>Kitasatosporales</taxon>
        <taxon>Streptomycetaceae</taxon>
        <taxon>Kitasatospora</taxon>
    </lineage>
</organism>
<name>A0A540W873_9ACTN</name>
<dbReference type="PANTHER" id="PTHR11908">
    <property type="entry name" value="XANTHINE DEHYDROGENASE"/>
    <property type="match status" value="1"/>
</dbReference>
<dbReference type="GO" id="GO:0005506">
    <property type="term" value="F:iron ion binding"/>
    <property type="evidence" value="ECO:0007669"/>
    <property type="project" value="InterPro"/>
</dbReference>
<feature type="compositionally biased region" description="Pro residues" evidence="5">
    <location>
        <begin position="391"/>
        <end position="409"/>
    </location>
</feature>
<dbReference type="PANTHER" id="PTHR11908:SF157">
    <property type="entry name" value="XANTHINE DEHYDROGENASE SUBUNIT D-RELATED"/>
    <property type="match status" value="1"/>
</dbReference>
<evidence type="ECO:0000256" key="1">
    <source>
        <dbReference type="ARBA" id="ARBA00006849"/>
    </source>
</evidence>
<dbReference type="GO" id="GO:0016491">
    <property type="term" value="F:oxidoreductase activity"/>
    <property type="evidence" value="ECO:0007669"/>
    <property type="project" value="UniProtKB-KW"/>
</dbReference>
<evidence type="ECO:0000259" key="6">
    <source>
        <dbReference type="PROSITE" id="PS51085"/>
    </source>
</evidence>
<dbReference type="InterPro" id="IPR001041">
    <property type="entry name" value="2Fe-2S_ferredoxin-type"/>
</dbReference>
<protein>
    <submittedName>
        <fullName evidence="7">Molybdopterin-dependent oxidoreductase</fullName>
    </submittedName>
</protein>
<dbReference type="InterPro" id="IPR036856">
    <property type="entry name" value="Ald_Oxase/Xan_DH_a/b_sf"/>
</dbReference>
<dbReference type="Gene3D" id="3.90.1170.50">
    <property type="entry name" value="Aldehyde oxidase/xanthine dehydrogenase, a/b hammerhead"/>
    <property type="match status" value="1"/>
</dbReference>
<feature type="compositionally biased region" description="Basic residues" evidence="5">
    <location>
        <begin position="325"/>
        <end position="337"/>
    </location>
</feature>
<dbReference type="InterPro" id="IPR016208">
    <property type="entry name" value="Ald_Oxase/xanthine_DH-like"/>
</dbReference>
<dbReference type="Pfam" id="PF20256">
    <property type="entry name" value="MoCoBD_2"/>
    <property type="match status" value="1"/>
</dbReference>